<evidence type="ECO:0000256" key="1">
    <source>
        <dbReference type="SAM" id="MobiDB-lite"/>
    </source>
</evidence>
<reference evidence="2" key="1">
    <citation type="submission" date="2015-10" db="EMBL/GenBank/DDBJ databases">
        <authorList>
            <person name="Gilbert D.G."/>
        </authorList>
    </citation>
    <scope>NUCLEOTIDE SEQUENCE</scope>
    <source>
        <strain evidence="2">Phyl III-seqv23</strain>
    </source>
</reference>
<dbReference type="EMBL" id="LN899820">
    <property type="protein sequence ID" value="CUV56964.1"/>
    <property type="molecule type" value="Genomic_DNA"/>
</dbReference>
<dbReference type="AlphaFoldDB" id="A0A0S4X0Y1"/>
<organism evidence="2">
    <name type="scientific">Ralstonia solanacearum</name>
    <name type="common">Pseudomonas solanacearum</name>
    <dbReference type="NCBI Taxonomy" id="305"/>
    <lineage>
        <taxon>Bacteria</taxon>
        <taxon>Pseudomonadati</taxon>
        <taxon>Pseudomonadota</taxon>
        <taxon>Betaproteobacteria</taxon>
        <taxon>Burkholderiales</taxon>
        <taxon>Burkholderiaceae</taxon>
        <taxon>Ralstonia</taxon>
        <taxon>Ralstonia solanacearum species complex</taxon>
    </lineage>
</organism>
<accession>A0A0S4X0Y1</accession>
<proteinExistence type="predicted"/>
<protein>
    <submittedName>
        <fullName evidence="2">Uncharacterized protein</fullName>
    </submittedName>
</protein>
<name>A0A0S4X0Y1_RALSL</name>
<gene>
    <name evidence="2" type="ORF">RUN215_v1_1060008</name>
</gene>
<sequence length="80" mass="8592">MMRLPRATKIGARRMAEGPEDLASTPERRFILDVVNAVANGEYFALQADAPSALLISPPSTPVLTLRAGSPRLSSSSIQR</sequence>
<feature type="region of interest" description="Disordered" evidence="1">
    <location>
        <begin position="1"/>
        <end position="22"/>
    </location>
</feature>
<evidence type="ECO:0000313" key="2">
    <source>
        <dbReference type="EMBL" id="CUV56964.1"/>
    </source>
</evidence>